<dbReference type="PANTHER" id="PTHR20973:SF0">
    <property type="entry name" value="NON-STRUCTURAL MAINTENANCE OF CHROMOSOMES ELEMENT 1 HOMOLOG"/>
    <property type="match status" value="1"/>
</dbReference>
<evidence type="ECO:0000256" key="17">
    <source>
        <dbReference type="ARBA" id="ARBA00023242"/>
    </source>
</evidence>
<organism evidence="20 21">
    <name type="scientific">Brachionus plicatilis</name>
    <name type="common">Marine rotifer</name>
    <name type="synonym">Brachionus muelleri</name>
    <dbReference type="NCBI Taxonomy" id="10195"/>
    <lineage>
        <taxon>Eukaryota</taxon>
        <taxon>Metazoa</taxon>
        <taxon>Spiralia</taxon>
        <taxon>Gnathifera</taxon>
        <taxon>Rotifera</taxon>
        <taxon>Eurotatoria</taxon>
        <taxon>Monogononta</taxon>
        <taxon>Pseudotrocha</taxon>
        <taxon>Ploima</taxon>
        <taxon>Brachionidae</taxon>
        <taxon>Brachionus</taxon>
    </lineage>
</organism>
<keyword evidence="13 18" id="KW-0862">Zinc</keyword>
<evidence type="ECO:0000256" key="13">
    <source>
        <dbReference type="ARBA" id="ARBA00022833"/>
    </source>
</evidence>
<name>A0A3M7RTP4_BRAPC</name>
<comment type="similarity">
    <text evidence="4 18">Belongs to the NSE1 family.</text>
</comment>
<dbReference type="InterPro" id="IPR013083">
    <property type="entry name" value="Znf_RING/FYVE/PHD"/>
</dbReference>
<dbReference type="GO" id="GO:0061630">
    <property type="term" value="F:ubiquitin protein ligase activity"/>
    <property type="evidence" value="ECO:0007669"/>
    <property type="project" value="UniProtKB-EC"/>
</dbReference>
<evidence type="ECO:0000256" key="14">
    <source>
        <dbReference type="ARBA" id="ARBA00022843"/>
    </source>
</evidence>
<dbReference type="Gene3D" id="3.30.40.10">
    <property type="entry name" value="Zinc/RING finger domain, C3HC4 (zinc finger)"/>
    <property type="match status" value="1"/>
</dbReference>
<evidence type="ECO:0000256" key="10">
    <source>
        <dbReference type="ARBA" id="ARBA00022763"/>
    </source>
</evidence>
<accession>A0A3M7RTP4</accession>
<evidence type="ECO:0000256" key="7">
    <source>
        <dbReference type="ARBA" id="ARBA00022454"/>
    </source>
</evidence>
<evidence type="ECO:0000256" key="8">
    <source>
        <dbReference type="ARBA" id="ARBA00022679"/>
    </source>
</evidence>
<dbReference type="STRING" id="10195.A0A3M7RTP4"/>
<dbReference type="Gene3D" id="1.10.10.10">
    <property type="entry name" value="Winged helix-like DNA-binding domain superfamily/Winged helix DNA-binding domain"/>
    <property type="match status" value="1"/>
</dbReference>
<evidence type="ECO:0000256" key="6">
    <source>
        <dbReference type="ARBA" id="ARBA00019422"/>
    </source>
</evidence>
<sequence>MRDICLSPAQQYFLQIILNKGVLDQINFKVLFCNVLKKFQIEYEETQIKPMYVKFLREINEAIKHFNMEIKAGNCEITGLSYYCIIRLCDSSSIGDLSQLYSAAELKIFRKVLELIVESENGSVDYNLILNEILSMFDELSEEAQGSQSQIEKCPTNRDIRIILEKFMQDNWLIEIINAPNMITLHGRALIELCQYIKQIFPPEDLSYCYLCKFIVLNNFSCSGCSMKLHRYCAKRFFKGGKDCPSCKQSFSKDQIDGLLESLSSAKNAYACSQFSSQS</sequence>
<keyword evidence="7" id="KW-0158">Chromosome</keyword>
<keyword evidence="10 18" id="KW-0227">DNA damage</keyword>
<keyword evidence="15 18" id="KW-0233">DNA recombination</keyword>
<evidence type="ECO:0000256" key="3">
    <source>
        <dbReference type="ARBA" id="ARBA00004286"/>
    </source>
</evidence>
<protein>
    <recommendedName>
        <fullName evidence="6 18">Non-structural maintenance of chromosomes element 1 homolog</fullName>
        <ecNumber evidence="5 18">2.3.2.27</ecNumber>
    </recommendedName>
</protein>
<evidence type="ECO:0000256" key="9">
    <source>
        <dbReference type="ARBA" id="ARBA00022723"/>
    </source>
</evidence>
<keyword evidence="16 18" id="KW-0234">DNA repair</keyword>
<comment type="subcellular location">
    <subcellularLocation>
        <location evidence="3">Chromosome</location>
    </subcellularLocation>
    <subcellularLocation>
        <location evidence="2 18">Nucleus</location>
    </subcellularLocation>
</comment>
<dbReference type="OrthoDB" id="185455at2759"/>
<keyword evidence="12 18" id="KW-0833">Ubl conjugation pathway</keyword>
<dbReference type="Pfam" id="PF08746">
    <property type="entry name" value="zf-RING-like"/>
    <property type="match status" value="1"/>
</dbReference>
<comment type="subunit">
    <text evidence="18">Component of the Smc5-Smc6 complex.</text>
</comment>
<keyword evidence="17 18" id="KW-0539">Nucleus</keyword>
<proteinExistence type="inferred from homology"/>
<feature type="domain" description="Phorbol-ester/DAG-type" evidence="19">
    <location>
        <begin position="193"/>
        <end position="244"/>
    </location>
</feature>
<gene>
    <name evidence="20" type="ORF">BpHYR1_041025</name>
</gene>
<evidence type="ECO:0000256" key="12">
    <source>
        <dbReference type="ARBA" id="ARBA00022786"/>
    </source>
</evidence>
<dbReference type="AlphaFoldDB" id="A0A3M7RTP4"/>
<dbReference type="GO" id="GO:0008270">
    <property type="term" value="F:zinc ion binding"/>
    <property type="evidence" value="ECO:0007669"/>
    <property type="project" value="UniProtKB-KW"/>
</dbReference>
<reference evidence="20 21" key="1">
    <citation type="journal article" date="2018" name="Sci. Rep.">
        <title>Genomic signatures of local adaptation to the degree of environmental predictability in rotifers.</title>
        <authorList>
            <person name="Franch-Gras L."/>
            <person name="Hahn C."/>
            <person name="Garcia-Roger E.M."/>
            <person name="Carmona M.J."/>
            <person name="Serra M."/>
            <person name="Gomez A."/>
        </authorList>
    </citation>
    <scope>NUCLEOTIDE SEQUENCE [LARGE SCALE GENOMIC DNA]</scope>
    <source>
        <strain evidence="20">HYR1</strain>
    </source>
</reference>
<evidence type="ECO:0000256" key="16">
    <source>
        <dbReference type="ARBA" id="ARBA00023204"/>
    </source>
</evidence>
<dbReference type="GO" id="GO:0000724">
    <property type="term" value="P:double-strand break repair via homologous recombination"/>
    <property type="evidence" value="ECO:0007669"/>
    <property type="project" value="TreeGrafter"/>
</dbReference>
<keyword evidence="9 18" id="KW-0479">Metal-binding</keyword>
<keyword evidence="8 18" id="KW-0808">Transferase</keyword>
<evidence type="ECO:0000313" key="21">
    <source>
        <dbReference type="Proteomes" id="UP000276133"/>
    </source>
</evidence>
<comment type="caution">
    <text evidence="20">The sequence shown here is derived from an EMBL/GenBank/DDBJ whole genome shotgun (WGS) entry which is preliminary data.</text>
</comment>
<dbReference type="SUPFAM" id="SSF57850">
    <property type="entry name" value="RING/U-box"/>
    <property type="match status" value="1"/>
</dbReference>
<evidence type="ECO:0000259" key="19">
    <source>
        <dbReference type="PROSITE" id="PS50081"/>
    </source>
</evidence>
<evidence type="ECO:0000256" key="15">
    <source>
        <dbReference type="ARBA" id="ARBA00023172"/>
    </source>
</evidence>
<dbReference type="InterPro" id="IPR014857">
    <property type="entry name" value="Nse1_RING_C4HC3-type"/>
</dbReference>
<evidence type="ECO:0000256" key="2">
    <source>
        <dbReference type="ARBA" id="ARBA00004123"/>
    </source>
</evidence>
<dbReference type="Proteomes" id="UP000276133">
    <property type="component" value="Unassembled WGS sequence"/>
</dbReference>
<dbReference type="GO" id="GO:0030915">
    <property type="term" value="C:Smc5-Smc6 complex"/>
    <property type="evidence" value="ECO:0007669"/>
    <property type="project" value="UniProtKB-UniRule"/>
</dbReference>
<dbReference type="Pfam" id="PF07574">
    <property type="entry name" value="SMC_Nse1"/>
    <property type="match status" value="1"/>
</dbReference>
<evidence type="ECO:0000256" key="5">
    <source>
        <dbReference type="ARBA" id="ARBA00012483"/>
    </source>
</evidence>
<comment type="catalytic activity">
    <reaction evidence="1 18">
        <text>S-ubiquitinyl-[E2 ubiquitin-conjugating enzyme]-L-cysteine + [acceptor protein]-L-lysine = [E2 ubiquitin-conjugating enzyme]-L-cysteine + N(6)-ubiquitinyl-[acceptor protein]-L-lysine.</text>
        <dbReference type="EC" id="2.3.2.27"/>
    </reaction>
</comment>
<keyword evidence="11 18" id="KW-0863">Zinc-finger</keyword>
<evidence type="ECO:0000256" key="18">
    <source>
        <dbReference type="RuleBase" id="RU368018"/>
    </source>
</evidence>
<keyword evidence="21" id="KW-1185">Reference proteome</keyword>
<dbReference type="InterPro" id="IPR011513">
    <property type="entry name" value="Nse1"/>
</dbReference>
<evidence type="ECO:0000256" key="1">
    <source>
        <dbReference type="ARBA" id="ARBA00000900"/>
    </source>
</evidence>
<dbReference type="GO" id="GO:0005634">
    <property type="term" value="C:nucleus"/>
    <property type="evidence" value="ECO:0007669"/>
    <property type="project" value="UniProtKB-SubCell"/>
</dbReference>
<dbReference type="Gene3D" id="3.90.1150.220">
    <property type="match status" value="1"/>
</dbReference>
<evidence type="ECO:0000256" key="11">
    <source>
        <dbReference type="ARBA" id="ARBA00022771"/>
    </source>
</evidence>
<dbReference type="EMBL" id="REGN01002639">
    <property type="protein sequence ID" value="RNA26933.1"/>
    <property type="molecule type" value="Genomic_DNA"/>
</dbReference>
<dbReference type="InterPro" id="IPR036388">
    <property type="entry name" value="WH-like_DNA-bd_sf"/>
</dbReference>
<dbReference type="PROSITE" id="PS50081">
    <property type="entry name" value="ZF_DAG_PE_2"/>
    <property type="match status" value="1"/>
</dbReference>
<dbReference type="InterPro" id="IPR002219">
    <property type="entry name" value="PKC_DAG/PE"/>
</dbReference>
<keyword evidence="14" id="KW-0832">Ubl conjugation</keyword>
<evidence type="ECO:0000313" key="20">
    <source>
        <dbReference type="EMBL" id="RNA26933.1"/>
    </source>
</evidence>
<dbReference type="PANTHER" id="PTHR20973">
    <property type="entry name" value="NON-SMC ELEMENT 1-RELATED"/>
    <property type="match status" value="1"/>
</dbReference>
<evidence type="ECO:0000256" key="4">
    <source>
        <dbReference type="ARBA" id="ARBA00010258"/>
    </source>
</evidence>
<dbReference type="EC" id="2.3.2.27" evidence="5 18"/>